<feature type="compositionally biased region" description="Gly residues" evidence="1">
    <location>
        <begin position="182"/>
        <end position="194"/>
    </location>
</feature>
<gene>
    <name evidence="2" type="ORF">UFOVP675_13</name>
    <name evidence="3" type="ORF">UFOVP747_17</name>
</gene>
<feature type="region of interest" description="Disordered" evidence="1">
    <location>
        <begin position="167"/>
        <end position="204"/>
    </location>
</feature>
<evidence type="ECO:0000313" key="3">
    <source>
        <dbReference type="EMBL" id="CAB5225360.1"/>
    </source>
</evidence>
<reference evidence="2" key="1">
    <citation type="submission" date="2020-04" db="EMBL/GenBank/DDBJ databases">
        <authorList>
            <person name="Chiriac C."/>
            <person name="Salcher M."/>
            <person name="Ghai R."/>
            <person name="Kavagutti S V."/>
        </authorList>
    </citation>
    <scope>NUCLEOTIDE SEQUENCE</scope>
</reference>
<proteinExistence type="predicted"/>
<accession>A0A6J5NID7</accession>
<evidence type="ECO:0000313" key="2">
    <source>
        <dbReference type="EMBL" id="CAB4156985.1"/>
    </source>
</evidence>
<dbReference type="EMBL" id="LR796648">
    <property type="protein sequence ID" value="CAB4156985.1"/>
    <property type="molecule type" value="Genomic_DNA"/>
</dbReference>
<feature type="compositionally biased region" description="Low complexity" evidence="1">
    <location>
        <begin position="172"/>
        <end position="181"/>
    </location>
</feature>
<organism evidence="2">
    <name type="scientific">uncultured Caudovirales phage</name>
    <dbReference type="NCBI Taxonomy" id="2100421"/>
    <lineage>
        <taxon>Viruses</taxon>
        <taxon>Duplodnaviria</taxon>
        <taxon>Heunggongvirae</taxon>
        <taxon>Uroviricota</taxon>
        <taxon>Caudoviricetes</taxon>
        <taxon>Peduoviridae</taxon>
        <taxon>Maltschvirus</taxon>
        <taxon>Maltschvirus maltsch</taxon>
    </lineage>
</organism>
<evidence type="ECO:0000256" key="1">
    <source>
        <dbReference type="SAM" id="MobiDB-lite"/>
    </source>
</evidence>
<dbReference type="EMBL" id="LR798343">
    <property type="protein sequence ID" value="CAB5225360.1"/>
    <property type="molecule type" value="Genomic_DNA"/>
</dbReference>
<sequence>MAVSARSRVIQTNFSGGEFSPRLFGRTDLERYRNGAAELRNMLVLPQGGATRRPGSYYVGSTKSDGACILRRFIASPADAYMLEIGNLYLRIFRNRGRIMSGGSPLELVTPWGSGDLNALRFEQSNDVLFICHPSFRPRQLRRTAVNAFELKLVDFLDGPYLTENTGTVSDAPSAPATGSGTAPGAGSAGGSDVGGPPDPGGGE</sequence>
<name>A0A6J5NID7_9CAUD</name>
<protein>
    <submittedName>
        <fullName evidence="2">Uncharacterized protein</fullName>
    </submittedName>
</protein>